<keyword evidence="13" id="KW-0227">DNA damage</keyword>
<keyword evidence="19" id="KW-0443">Lipid metabolism</keyword>
<dbReference type="CDD" id="cd00056">
    <property type="entry name" value="ENDO3c"/>
    <property type="match status" value="1"/>
</dbReference>
<dbReference type="EMBL" id="SRMA01023883">
    <property type="protein sequence ID" value="TRZ02782.1"/>
    <property type="molecule type" value="Genomic_DNA"/>
</dbReference>
<dbReference type="GO" id="GO:0000701">
    <property type="term" value="F:purine-specific mismatch base pair DNA N-glycosylase activity"/>
    <property type="evidence" value="ECO:0007669"/>
    <property type="project" value="UniProtKB-EC"/>
</dbReference>
<keyword evidence="28" id="KW-1185">Reference proteome</keyword>
<feature type="domain" description="HhH-GPD" evidence="26">
    <location>
        <begin position="104"/>
        <end position="256"/>
    </location>
</feature>
<evidence type="ECO:0000313" key="28">
    <source>
        <dbReference type="Proteomes" id="UP000316079"/>
    </source>
</evidence>
<dbReference type="OrthoDB" id="10248838at2759"/>
<evidence type="ECO:0000256" key="17">
    <source>
        <dbReference type="ARBA" id="ARBA00023004"/>
    </source>
</evidence>
<dbReference type="GO" id="GO:0046872">
    <property type="term" value="F:metal ion binding"/>
    <property type="evidence" value="ECO:0007669"/>
    <property type="project" value="UniProtKB-KW"/>
</dbReference>
<keyword evidence="23" id="KW-0326">Glycosidase</keyword>
<evidence type="ECO:0000256" key="14">
    <source>
        <dbReference type="ARBA" id="ARBA00022801"/>
    </source>
</evidence>
<comment type="caution">
    <text evidence="27">The sequence shown here is derived from an EMBL/GenBank/DDBJ whole genome shotgun (WGS) entry which is preliminary data.</text>
</comment>
<dbReference type="GO" id="GO:0034039">
    <property type="term" value="F:8-oxo-7,8-dihydroguanine DNA N-glycosylase activity"/>
    <property type="evidence" value="ECO:0007669"/>
    <property type="project" value="TreeGrafter"/>
</dbReference>
<evidence type="ECO:0000256" key="23">
    <source>
        <dbReference type="ARBA" id="ARBA00023295"/>
    </source>
</evidence>
<dbReference type="GO" id="GO:0016020">
    <property type="term" value="C:membrane"/>
    <property type="evidence" value="ECO:0007669"/>
    <property type="project" value="UniProtKB-SubCell"/>
</dbReference>
<evidence type="ECO:0000256" key="12">
    <source>
        <dbReference type="ARBA" id="ARBA00022723"/>
    </source>
</evidence>
<gene>
    <name evidence="27" type="ORF">DNTS_028825</name>
</gene>
<dbReference type="PANTHER" id="PTHR42944">
    <property type="entry name" value="ADENINE DNA GLYCOSYLASE"/>
    <property type="match status" value="1"/>
</dbReference>
<evidence type="ECO:0000256" key="24">
    <source>
        <dbReference type="SAM" id="MobiDB-lite"/>
    </source>
</evidence>
<dbReference type="FunFam" id="1.10.340.30:FF:000002">
    <property type="entry name" value="Adenine DNA glycosylase"/>
    <property type="match status" value="1"/>
</dbReference>
<evidence type="ECO:0000256" key="22">
    <source>
        <dbReference type="ARBA" id="ARBA00023204"/>
    </source>
</evidence>
<keyword evidence="21" id="KW-0275">Fatty acid biosynthesis</keyword>
<protein>
    <recommendedName>
        <fullName evidence="7">Adenine DNA glycosylase</fullName>
        <ecNumber evidence="6">2.3.1.199</ecNumber>
        <ecNumber evidence="5">3.2.2.31</ecNumber>
    </recommendedName>
</protein>
<evidence type="ECO:0000256" key="7">
    <source>
        <dbReference type="ARBA" id="ARBA00022023"/>
    </source>
</evidence>
<evidence type="ECO:0000313" key="27">
    <source>
        <dbReference type="EMBL" id="TRZ02782.1"/>
    </source>
</evidence>
<evidence type="ECO:0000259" key="26">
    <source>
        <dbReference type="SMART" id="SM00478"/>
    </source>
</evidence>
<dbReference type="InterPro" id="IPR003265">
    <property type="entry name" value="HhH-GPD_domain"/>
</dbReference>
<keyword evidence="8" id="KW-0004">4Fe-4S</keyword>
<dbReference type="EC" id="2.3.1.199" evidence="6"/>
<dbReference type="InterPro" id="IPR004036">
    <property type="entry name" value="Endonuclease-III-like_CS2"/>
</dbReference>
<evidence type="ECO:0000256" key="18">
    <source>
        <dbReference type="ARBA" id="ARBA00023014"/>
    </source>
</evidence>
<dbReference type="InterPro" id="IPR044298">
    <property type="entry name" value="MIG/MutY"/>
</dbReference>
<evidence type="ECO:0000256" key="4">
    <source>
        <dbReference type="ARBA" id="ARBA00008343"/>
    </source>
</evidence>
<dbReference type="GO" id="GO:0009922">
    <property type="term" value="F:fatty acid elongase activity"/>
    <property type="evidence" value="ECO:0007669"/>
    <property type="project" value="UniProtKB-EC"/>
</dbReference>
<dbReference type="Pfam" id="PF01151">
    <property type="entry name" value="ELO"/>
    <property type="match status" value="1"/>
</dbReference>
<dbReference type="Proteomes" id="UP000316079">
    <property type="component" value="Unassembled WGS sequence"/>
</dbReference>
<sequence length="622" mass="70487">MKFEFLFGHVRFMSRSRTVAIKAQNTAMTSKKKKNQKPVIKEETSQKEQPSLHFFQDPAETTLFRSQLLEWYDANKRDLPWRTLAMTEPDLNIRTYAVWVSEIMLQQTQVSTVIDYYNRWMKRWPTVEKLSKATLEEVNQMWAGLGYYSRGRRLHEGAQKVVSNLGGQMPKTTATLLKQLPGVGRYTAGAIGSIALGQVTGAVDGNVIRVLSRVRAIGADCNSPVVTDALWKIADTLVDPKRPGDFNQAMMELGARICTPKSALCTQCPVQTHCHAFRKVGIKQETVKKHLSKLSSNLKDDVPDIENCVGGGCSLCLSETWNVQLGVQNYPRKPVVHVFSHIHQTYIVFLVHVSECSEEQQQRSCWLTKPALQNAAVSTGVKKIFKLYESSNMANKEKKRKASPMKRSNKRTDPWLLVYSPIPIICIFLCYLGIIWIGPKLMKNAEPVNLKVVLILYNFAMVGLSVYMFHEFLITSWTANYSYLCQPVDYSTSPLGMRMASVCWWFFFSKVIELSDTVFFILRKKNSQLTFLHVYHHGTMIFNWWAGVKFVAGGQCTIFHRSVKHFCPYCDVFLLWACSPGTPDAEIFVVEALPHLAAAGKHKTNLNISIHSKATLLGTPLH</sequence>
<evidence type="ECO:0000256" key="3">
    <source>
        <dbReference type="ARBA" id="ARBA00004141"/>
    </source>
</evidence>
<keyword evidence="20 25" id="KW-0472">Membrane</keyword>
<evidence type="ECO:0000256" key="5">
    <source>
        <dbReference type="ARBA" id="ARBA00012045"/>
    </source>
</evidence>
<dbReference type="FunFam" id="1.10.1670.10:FF:000002">
    <property type="entry name" value="Adenine DNA glycosylase"/>
    <property type="match status" value="1"/>
</dbReference>
<organism evidence="27 28">
    <name type="scientific">Danionella cerebrum</name>
    <dbReference type="NCBI Taxonomy" id="2873325"/>
    <lineage>
        <taxon>Eukaryota</taxon>
        <taxon>Metazoa</taxon>
        <taxon>Chordata</taxon>
        <taxon>Craniata</taxon>
        <taxon>Vertebrata</taxon>
        <taxon>Euteleostomi</taxon>
        <taxon>Actinopterygii</taxon>
        <taxon>Neopterygii</taxon>
        <taxon>Teleostei</taxon>
        <taxon>Ostariophysi</taxon>
        <taxon>Cypriniformes</taxon>
        <taxon>Danionidae</taxon>
        <taxon>Danioninae</taxon>
        <taxon>Danionella</taxon>
    </lineage>
</organism>
<dbReference type="EC" id="3.2.2.31" evidence="5"/>
<dbReference type="SMART" id="SM00478">
    <property type="entry name" value="ENDO3c"/>
    <property type="match status" value="1"/>
</dbReference>
<feature type="transmembrane region" description="Helical" evidence="25">
    <location>
        <begin position="415"/>
        <end position="438"/>
    </location>
</feature>
<feature type="region of interest" description="Disordered" evidence="24">
    <location>
        <begin position="26"/>
        <end position="48"/>
    </location>
</feature>
<keyword evidence="18" id="KW-0411">Iron-sulfur</keyword>
<name>A0A553RKS9_9TELE</name>
<evidence type="ECO:0000256" key="8">
    <source>
        <dbReference type="ARBA" id="ARBA00022485"/>
    </source>
</evidence>
<dbReference type="GO" id="GO:0006298">
    <property type="term" value="P:mismatch repair"/>
    <property type="evidence" value="ECO:0007669"/>
    <property type="project" value="TreeGrafter"/>
</dbReference>
<reference evidence="27 28" key="1">
    <citation type="journal article" date="2019" name="Sci. Data">
        <title>Hybrid genome assembly and annotation of Danionella translucida.</title>
        <authorList>
            <person name="Kadobianskyi M."/>
            <person name="Schulze L."/>
            <person name="Schuelke M."/>
            <person name="Judkewitz B."/>
        </authorList>
    </citation>
    <scope>NUCLEOTIDE SEQUENCE [LARGE SCALE GENOMIC DNA]</scope>
    <source>
        <strain evidence="27 28">Bolton</strain>
    </source>
</reference>
<dbReference type="GO" id="GO:0035485">
    <property type="term" value="F:adenine/guanine mispair binding"/>
    <property type="evidence" value="ECO:0007669"/>
    <property type="project" value="TreeGrafter"/>
</dbReference>
<evidence type="ECO:0000256" key="11">
    <source>
        <dbReference type="ARBA" id="ARBA00022692"/>
    </source>
</evidence>
<evidence type="ECO:0000256" key="16">
    <source>
        <dbReference type="ARBA" id="ARBA00022989"/>
    </source>
</evidence>
<accession>A0A553RKS9</accession>
<dbReference type="GO" id="GO:0005634">
    <property type="term" value="C:nucleus"/>
    <property type="evidence" value="ECO:0007669"/>
    <property type="project" value="TreeGrafter"/>
</dbReference>
<dbReference type="EMBL" id="SRMA01023883">
    <property type="protein sequence ID" value="TRZ02780.1"/>
    <property type="molecule type" value="Genomic_DNA"/>
</dbReference>
<dbReference type="SUPFAM" id="SSF48150">
    <property type="entry name" value="DNA-glycosylase"/>
    <property type="match status" value="1"/>
</dbReference>
<evidence type="ECO:0000256" key="19">
    <source>
        <dbReference type="ARBA" id="ARBA00023098"/>
    </source>
</evidence>
<evidence type="ECO:0000256" key="25">
    <source>
        <dbReference type="SAM" id="Phobius"/>
    </source>
</evidence>
<reference evidence="27" key="2">
    <citation type="submission" date="2019-04" db="EMBL/GenBank/DDBJ databases">
        <authorList>
            <person name="Kadobianskyi M."/>
            <person name="Schulze L."/>
            <person name="Schuelke M."/>
            <person name="Judkewitz B."/>
        </authorList>
    </citation>
    <scope>NUCLEOTIDE SEQUENCE</scope>
    <source>
        <strain evidence="27">Bolton</strain>
        <tissue evidence="27">Whole-body</tissue>
    </source>
</reference>
<evidence type="ECO:0000256" key="15">
    <source>
        <dbReference type="ARBA" id="ARBA00022832"/>
    </source>
</evidence>
<dbReference type="Gene3D" id="1.10.1670.10">
    <property type="entry name" value="Helix-hairpin-Helix base-excision DNA repair enzymes (C-terminal)"/>
    <property type="match status" value="1"/>
</dbReference>
<keyword evidence="9" id="KW-0444">Lipid biosynthesis</keyword>
<evidence type="ECO:0000256" key="20">
    <source>
        <dbReference type="ARBA" id="ARBA00023136"/>
    </source>
</evidence>
<proteinExistence type="inferred from homology"/>
<dbReference type="PANTHER" id="PTHR42944:SF1">
    <property type="entry name" value="ADENINE DNA GLYCOSYLASE"/>
    <property type="match status" value="1"/>
</dbReference>
<keyword evidence="10" id="KW-0808">Transferase</keyword>
<dbReference type="InterPro" id="IPR011257">
    <property type="entry name" value="DNA_glycosylase"/>
</dbReference>
<comment type="cofactor">
    <cofactor evidence="2">
        <name>[4Fe-4S] cluster</name>
        <dbReference type="ChEBI" id="CHEBI:49883"/>
    </cofactor>
</comment>
<evidence type="ECO:0000256" key="13">
    <source>
        <dbReference type="ARBA" id="ARBA00022763"/>
    </source>
</evidence>
<dbReference type="Gene3D" id="3.90.79.10">
    <property type="entry name" value="Nucleoside Triphosphate Pyrophosphohydrolase"/>
    <property type="match status" value="1"/>
</dbReference>
<dbReference type="PROSITE" id="PS01155">
    <property type="entry name" value="ENDONUCLEASE_III_2"/>
    <property type="match status" value="1"/>
</dbReference>
<keyword evidence="22" id="KW-0234">DNA repair</keyword>
<dbReference type="AlphaFoldDB" id="A0A553RKS9"/>
<keyword evidence="15" id="KW-0276">Fatty acid metabolism</keyword>
<keyword evidence="12" id="KW-0479">Metal-binding</keyword>
<keyword evidence="11 25" id="KW-0812">Transmembrane</keyword>
<keyword evidence="16 25" id="KW-1133">Transmembrane helix</keyword>
<evidence type="ECO:0000256" key="2">
    <source>
        <dbReference type="ARBA" id="ARBA00001966"/>
    </source>
</evidence>
<feature type="transmembrane region" description="Helical" evidence="25">
    <location>
        <begin position="450"/>
        <end position="469"/>
    </location>
</feature>
<keyword evidence="17" id="KW-0408">Iron</keyword>
<dbReference type="GO" id="GO:0032357">
    <property type="term" value="F:oxidized purine DNA binding"/>
    <property type="evidence" value="ECO:0007669"/>
    <property type="project" value="TreeGrafter"/>
</dbReference>
<dbReference type="Gene3D" id="1.10.340.30">
    <property type="entry name" value="Hypothetical protein, domain 2"/>
    <property type="match status" value="1"/>
</dbReference>
<evidence type="ECO:0000256" key="21">
    <source>
        <dbReference type="ARBA" id="ARBA00023160"/>
    </source>
</evidence>
<dbReference type="InterPro" id="IPR030457">
    <property type="entry name" value="ELO_CS"/>
</dbReference>
<dbReference type="Pfam" id="PF00730">
    <property type="entry name" value="HhH-GPD"/>
    <property type="match status" value="1"/>
</dbReference>
<dbReference type="InterPro" id="IPR002076">
    <property type="entry name" value="ELO_fam"/>
</dbReference>
<comment type="catalytic activity">
    <reaction evidence="1">
        <text>Hydrolyzes free adenine bases from 7,8-dihydro-8-oxoguanine:adenine mismatched double-stranded DNA, leaving an apurinic site.</text>
        <dbReference type="EC" id="3.2.2.31"/>
    </reaction>
</comment>
<dbReference type="GO" id="GO:0051539">
    <property type="term" value="F:4 iron, 4 sulfur cluster binding"/>
    <property type="evidence" value="ECO:0007669"/>
    <property type="project" value="UniProtKB-KW"/>
</dbReference>
<keyword evidence="14" id="KW-0378">Hydrolase</keyword>
<evidence type="ECO:0000256" key="1">
    <source>
        <dbReference type="ARBA" id="ARBA00000843"/>
    </source>
</evidence>
<dbReference type="InterPro" id="IPR023170">
    <property type="entry name" value="HhH_base_excis_C"/>
</dbReference>
<evidence type="ECO:0000256" key="9">
    <source>
        <dbReference type="ARBA" id="ARBA00022516"/>
    </source>
</evidence>
<dbReference type="STRING" id="623744.A0A553RKS9"/>
<comment type="similarity">
    <text evidence="4">Belongs to the Nth/MutY family.</text>
</comment>
<comment type="subcellular location">
    <subcellularLocation>
        <location evidence="3">Membrane</location>
        <topology evidence="3">Multi-pass membrane protein</topology>
    </subcellularLocation>
</comment>
<dbReference type="GO" id="GO:0006633">
    <property type="term" value="P:fatty acid biosynthetic process"/>
    <property type="evidence" value="ECO:0007669"/>
    <property type="project" value="UniProtKB-KW"/>
</dbReference>
<evidence type="ECO:0000256" key="10">
    <source>
        <dbReference type="ARBA" id="ARBA00022679"/>
    </source>
</evidence>
<dbReference type="PROSITE" id="PS01188">
    <property type="entry name" value="ELO"/>
    <property type="match status" value="1"/>
</dbReference>
<evidence type="ECO:0000256" key="6">
    <source>
        <dbReference type="ARBA" id="ARBA00012307"/>
    </source>
</evidence>
<dbReference type="GO" id="GO:0006284">
    <property type="term" value="P:base-excision repair"/>
    <property type="evidence" value="ECO:0007669"/>
    <property type="project" value="InterPro"/>
</dbReference>